<dbReference type="Proteomes" id="UP000789860">
    <property type="component" value="Unassembled WGS sequence"/>
</dbReference>
<feature type="non-terminal residue" evidence="1">
    <location>
        <position position="1"/>
    </location>
</feature>
<evidence type="ECO:0000313" key="1">
    <source>
        <dbReference type="EMBL" id="CAG8706045.1"/>
    </source>
</evidence>
<sequence>HRAVPTLCIRLTPGVATANGDSSCPDLRNSSRRSHYSSSYGGIDGG</sequence>
<proteinExistence type="predicted"/>
<protein>
    <submittedName>
        <fullName evidence="1">4637_t:CDS:1</fullName>
    </submittedName>
</protein>
<reference evidence="1" key="1">
    <citation type="submission" date="2021-06" db="EMBL/GenBank/DDBJ databases">
        <authorList>
            <person name="Kallberg Y."/>
            <person name="Tangrot J."/>
            <person name="Rosling A."/>
        </authorList>
    </citation>
    <scope>NUCLEOTIDE SEQUENCE</scope>
    <source>
        <strain evidence="1">AU212A</strain>
    </source>
</reference>
<organism evidence="1 2">
    <name type="scientific">Scutellospora calospora</name>
    <dbReference type="NCBI Taxonomy" id="85575"/>
    <lineage>
        <taxon>Eukaryota</taxon>
        <taxon>Fungi</taxon>
        <taxon>Fungi incertae sedis</taxon>
        <taxon>Mucoromycota</taxon>
        <taxon>Glomeromycotina</taxon>
        <taxon>Glomeromycetes</taxon>
        <taxon>Diversisporales</taxon>
        <taxon>Gigasporaceae</taxon>
        <taxon>Scutellospora</taxon>
    </lineage>
</organism>
<keyword evidence="2" id="KW-1185">Reference proteome</keyword>
<feature type="non-terminal residue" evidence="1">
    <location>
        <position position="46"/>
    </location>
</feature>
<comment type="caution">
    <text evidence="1">The sequence shown here is derived from an EMBL/GenBank/DDBJ whole genome shotgun (WGS) entry which is preliminary data.</text>
</comment>
<dbReference type="EMBL" id="CAJVPM010041368">
    <property type="protein sequence ID" value="CAG8706045.1"/>
    <property type="molecule type" value="Genomic_DNA"/>
</dbReference>
<gene>
    <name evidence="1" type="ORF">SCALOS_LOCUS10688</name>
</gene>
<evidence type="ECO:0000313" key="2">
    <source>
        <dbReference type="Proteomes" id="UP000789860"/>
    </source>
</evidence>
<name>A0ACA9PH15_9GLOM</name>
<accession>A0ACA9PH15</accession>